<protein>
    <submittedName>
        <fullName evidence="6">Uu.00g064470.m01.CDS01</fullName>
    </submittedName>
</protein>
<feature type="region of interest" description="Disordered" evidence="4">
    <location>
        <begin position="491"/>
        <end position="810"/>
    </location>
</feature>
<dbReference type="InterPro" id="IPR023828">
    <property type="entry name" value="Peptidase_S8_Ser-AS"/>
</dbReference>
<comment type="caution">
    <text evidence="6">The sequence shown here is derived from an EMBL/GenBank/DDBJ whole genome shotgun (WGS) entry which is preliminary data.</text>
</comment>
<keyword evidence="7" id="KW-1185">Reference proteome</keyword>
<sequence length="1709" mass="176598">MARVLPLWLLYAIAGGVGSVNAATGAPKPTTYASVTDTLTIPWVGTSTYTIAPGDEVTVPLPEGHLTTLSAQGPPILTTAVPLPEGHLTTFTLGEGEATTVSLSGIGLTTISFSWTQGTETQTAAPEASGADSTVLVVSPGTLPTVSPSDVVVPTISSSSVEIIPTFTPVPISPPPATISISSGSGVPPAGTDSPSSRTVLPPVASGTPLGHVLPPPIGTDLPSSSTVLPPVVSGTPSGHVLPPPIGTDSPSSSTLLPPVISSTPSGTLTILPVPMPSQTILPPPDTVHISSQSLLPITPGPHGMPIPSKPCTASDGSSLVACPTILPPPDTVHISSQSLLPITEATHGIPTPHPITSTAPDGSLTTFLSHLPTVSGIPIPSWSTYTSTASDGSIQTRYSSLSYTPISLATPGISYSTASDGSSIIVVTVAWSTASSSAGNTSVSRLWHNTTTTPLPTEHSTRTHHSSNIGSIYTTPSWWNTSALTVRPISPPPVGDGLLPPHSTRPYTPDTTSSSTGTVSWPGINNGTEVPYTTTASSSAGTTNTPSGKNTIMPPPTTASSSAGTTSTPSGNSTVIPPPTTASSSAVTTSAPSGNGTIIPPPNTGSSSPGTILPPPVTILPPPGTQSPSGTIIPPPDTTSPPNGTVFPPPGTVTSTPSAGNSTIIPIVIGGGGGGSVVAPPPPTDGGGPPPPPPVTVGPPPPPVTGGSNPTSNIPPPGGIQPTGGGGGGGSHPTSDTPPPNHTDPTGGGSNGSNTVPTPTGTGTLTPTGTDTVIPTATGSVPSSSVTCELDSPSGPSSTSTPTSAVPTSTPCPGLMSFARQMVSINGDDYYIPLSGDPQHLMLNDDLGTEVTISPSRVEIGGSVFCVPATPLPTPSIIPSQDGHNISFHARPLPSPALQPPSGAGRDYAVKVANGYIGFSNSMTDPVGSMFMALFDFYARYDAPSDSEATKLLGSEDQAFDDLLDAARVVAGNFSSAPQEDWEGFMNQISLLDAPKKQPDKQPTAQQYIDEAFSGLQGINNFCQRVSWRTEGLLNIARFLARDSWVSRPQLIAHLKNSRQDYMATQPGGEADLHNGGGEVVSGAAGFYLVFQVQLPKNIDLFGDRGWYIGMEQELPDWYFTSITNFLDKSAGPAMGSGSWPSTGQAYTLRMDVAQASPLMLAYMNQNDLVATVTRHMNQQESEDYIATYWANDIENEETAGDQGGASIPQKSNRSNLGKRVPTEDPLPPAYEHQRLISAESTKNRPIVDQPYRRDDSGGEGITVFFMDSGFDMHPVYETEMGVSQWIFEPDRYSFYNTPEDMLPDVAVSDRIEDSLNDNAPNGNGVRAGHGTAVAPLAVGRTYGLAPKADPYLIELVDAYYGPDRKVRQAAGQTPALKKSFEKIIEIIVSRNLQGKAVVSSAFLKAQEFAPDWQNVKDLYARNIARLEELGVLWVQAAGNHGLYPNNPTKPWRDLSQFLPTSLASDDNNILTVGSTDGLGRYTTWTSPVGIGSGPAFGPGKINVWAMGDGVKLMGLAGARDRAQFGTSFAAPQVAGLAAYFLGLEKDMFRWNPNGGADQGKTLCLSLKRHIEDFAYRRIPMDRQLALPGGVSLPYPMPDDINVAYNGIYGQQDSCGVPGVPSKRADQGNPDDPGYMCPVAVPVGGQGGVPGSTSMPSTFVTSTIAPTSGTGGADAMFTATTTVASCIPKAGATGGPNGTQVARGIDCM</sequence>
<reference evidence="6" key="1">
    <citation type="submission" date="2023-10" db="EMBL/GenBank/DDBJ databases">
        <authorList>
            <person name="Hackl T."/>
        </authorList>
    </citation>
    <scope>NUCLEOTIDE SEQUENCE</scope>
</reference>
<evidence type="ECO:0000256" key="4">
    <source>
        <dbReference type="SAM" id="MobiDB-lite"/>
    </source>
</evidence>
<feature type="compositionally biased region" description="Pro residues" evidence="4">
    <location>
        <begin position="680"/>
        <end position="705"/>
    </location>
</feature>
<evidence type="ECO:0000256" key="5">
    <source>
        <dbReference type="SAM" id="SignalP"/>
    </source>
</evidence>
<name>A0AAI8VTJ1_9PEZI</name>
<evidence type="ECO:0000256" key="3">
    <source>
        <dbReference type="ARBA" id="ARBA00022825"/>
    </source>
</evidence>
<accession>A0AAI8VTJ1</accession>
<feature type="region of interest" description="Disordered" evidence="4">
    <location>
        <begin position="1200"/>
        <end position="1257"/>
    </location>
</feature>
<evidence type="ECO:0000313" key="6">
    <source>
        <dbReference type="EMBL" id="CAJ2510822.1"/>
    </source>
</evidence>
<feature type="compositionally biased region" description="Low complexity" evidence="4">
    <location>
        <begin position="793"/>
        <end position="810"/>
    </location>
</feature>
<feature type="compositionally biased region" description="Polar residues" evidence="4">
    <location>
        <begin position="653"/>
        <end position="664"/>
    </location>
</feature>
<dbReference type="GO" id="GO:0004252">
    <property type="term" value="F:serine-type endopeptidase activity"/>
    <property type="evidence" value="ECO:0007669"/>
    <property type="project" value="InterPro"/>
</dbReference>
<dbReference type="GO" id="GO:0006508">
    <property type="term" value="P:proteolysis"/>
    <property type="evidence" value="ECO:0007669"/>
    <property type="project" value="UniProtKB-KW"/>
</dbReference>
<dbReference type="Proteomes" id="UP001295740">
    <property type="component" value="Unassembled WGS sequence"/>
</dbReference>
<evidence type="ECO:0000313" key="7">
    <source>
        <dbReference type="Proteomes" id="UP001295740"/>
    </source>
</evidence>
<dbReference type="SUPFAM" id="SSF52743">
    <property type="entry name" value="Subtilisin-like"/>
    <property type="match status" value="1"/>
</dbReference>
<gene>
    <name evidence="6" type="ORF">KHLLAP_LOCUS11290</name>
</gene>
<keyword evidence="2" id="KW-0378">Hydrolase</keyword>
<organism evidence="6 7">
    <name type="scientific">Anthostomella pinea</name>
    <dbReference type="NCBI Taxonomy" id="933095"/>
    <lineage>
        <taxon>Eukaryota</taxon>
        <taxon>Fungi</taxon>
        <taxon>Dikarya</taxon>
        <taxon>Ascomycota</taxon>
        <taxon>Pezizomycotina</taxon>
        <taxon>Sordariomycetes</taxon>
        <taxon>Xylariomycetidae</taxon>
        <taxon>Xylariales</taxon>
        <taxon>Xylariaceae</taxon>
        <taxon>Anthostomella</taxon>
    </lineage>
</organism>
<feature type="signal peptide" evidence="5">
    <location>
        <begin position="1"/>
        <end position="22"/>
    </location>
</feature>
<feature type="compositionally biased region" description="Polar residues" evidence="4">
    <location>
        <begin position="506"/>
        <end position="533"/>
    </location>
</feature>
<evidence type="ECO:0000256" key="1">
    <source>
        <dbReference type="ARBA" id="ARBA00022670"/>
    </source>
</evidence>
<dbReference type="InterPro" id="IPR023827">
    <property type="entry name" value="Peptidase_S8_Asp-AS"/>
</dbReference>
<feature type="region of interest" description="Disordered" evidence="4">
    <location>
        <begin position="237"/>
        <end position="256"/>
    </location>
</feature>
<feature type="chain" id="PRO_5042507864" evidence="5">
    <location>
        <begin position="23"/>
        <end position="1709"/>
    </location>
</feature>
<keyword evidence="5" id="KW-0732">Signal</keyword>
<dbReference type="Gene3D" id="3.40.50.200">
    <property type="entry name" value="Peptidase S8/S53 domain"/>
    <property type="match status" value="1"/>
</dbReference>
<feature type="compositionally biased region" description="Low complexity" evidence="4">
    <location>
        <begin position="534"/>
        <end position="549"/>
    </location>
</feature>
<feature type="region of interest" description="Disordered" evidence="4">
    <location>
        <begin position="178"/>
        <end position="199"/>
    </location>
</feature>
<feature type="compositionally biased region" description="Low complexity" evidence="4">
    <location>
        <begin position="559"/>
        <end position="594"/>
    </location>
</feature>
<keyword evidence="1" id="KW-0645">Protease</keyword>
<dbReference type="EMBL" id="CAUWAG010000018">
    <property type="protein sequence ID" value="CAJ2510822.1"/>
    <property type="molecule type" value="Genomic_DNA"/>
</dbReference>
<keyword evidence="3" id="KW-0720">Serine protease</keyword>
<feature type="compositionally biased region" description="Pro residues" evidence="4">
    <location>
        <begin position="613"/>
        <end position="626"/>
    </location>
</feature>
<proteinExistence type="predicted"/>
<feature type="compositionally biased region" description="Gly residues" evidence="4">
    <location>
        <begin position="722"/>
        <end position="732"/>
    </location>
</feature>
<dbReference type="PROSITE" id="PS00138">
    <property type="entry name" value="SUBTILASE_SER"/>
    <property type="match status" value="1"/>
</dbReference>
<dbReference type="InterPro" id="IPR036852">
    <property type="entry name" value="Peptidase_S8/S53_dom_sf"/>
</dbReference>
<feature type="compositionally biased region" description="Low complexity" evidence="4">
    <location>
        <begin position="756"/>
        <end position="780"/>
    </location>
</feature>
<dbReference type="PROSITE" id="PS00136">
    <property type="entry name" value="SUBTILASE_ASP"/>
    <property type="match status" value="1"/>
</dbReference>
<evidence type="ECO:0000256" key="2">
    <source>
        <dbReference type="ARBA" id="ARBA00022801"/>
    </source>
</evidence>